<feature type="binding site" evidence="7">
    <location>
        <position position="398"/>
    </location>
    <ligand>
        <name>Fe cation</name>
        <dbReference type="ChEBI" id="CHEBI:24875"/>
    </ligand>
</feature>
<comment type="cofactor">
    <cofactor evidence="1 8">
        <name>Fe(2+)</name>
        <dbReference type="ChEBI" id="CHEBI:29033"/>
    </cofactor>
</comment>
<protein>
    <submittedName>
        <fullName evidence="10">Tyrosine 3-monooxygenase</fullName>
    </submittedName>
</protein>
<dbReference type="InterPro" id="IPR036329">
    <property type="entry name" value="Aro-AA_hydroxylase_C_sf"/>
</dbReference>
<dbReference type="InterPro" id="IPR045865">
    <property type="entry name" value="ACT-like_dom_sf"/>
</dbReference>
<proteinExistence type="inferred from homology"/>
<dbReference type="InterPro" id="IPR019774">
    <property type="entry name" value="Aromatic-AA_hydroxylase_C"/>
</dbReference>
<dbReference type="PROSITE" id="PS51410">
    <property type="entry name" value="BH4_AAA_HYDROXYL_2"/>
    <property type="match status" value="1"/>
</dbReference>
<evidence type="ECO:0000256" key="2">
    <source>
        <dbReference type="ARBA" id="ARBA00009712"/>
    </source>
</evidence>
<dbReference type="InterPro" id="IPR036951">
    <property type="entry name" value="ArAA_hydroxylase_sf"/>
</dbReference>
<dbReference type="SUPFAM" id="SSF56534">
    <property type="entry name" value="Aromatic aminoacid monoxygenases, catalytic and oligomerization domains"/>
    <property type="match status" value="1"/>
</dbReference>
<accession>A0A210Q5A7</accession>
<keyword evidence="5 7" id="KW-0408">Iron</keyword>
<dbReference type="OrthoDB" id="983542at2759"/>
<evidence type="ECO:0000256" key="8">
    <source>
        <dbReference type="PIRSR" id="PIRSR601273-2"/>
    </source>
</evidence>
<dbReference type="GO" id="GO:0005737">
    <property type="term" value="C:cytoplasm"/>
    <property type="evidence" value="ECO:0007669"/>
    <property type="project" value="TreeGrafter"/>
</dbReference>
<comment type="caution">
    <text evidence="10">The sequence shown here is derived from an EMBL/GenBank/DDBJ whole genome shotgun (WGS) entry which is preliminary data.</text>
</comment>
<dbReference type="PRINTS" id="PR00372">
    <property type="entry name" value="FYWHYDRXLASE"/>
</dbReference>
<dbReference type="PANTHER" id="PTHR11473:SF15">
    <property type="entry name" value="TYROSINE 3-MONOOXYGENASE"/>
    <property type="match status" value="1"/>
</dbReference>
<dbReference type="GO" id="GO:0046189">
    <property type="term" value="P:phenol-containing compound biosynthetic process"/>
    <property type="evidence" value="ECO:0007669"/>
    <property type="project" value="UniProtKB-ARBA"/>
</dbReference>
<dbReference type="InterPro" id="IPR019773">
    <property type="entry name" value="Tyrosine_3-monooxygenase-like"/>
</dbReference>
<evidence type="ECO:0000256" key="7">
    <source>
        <dbReference type="PIRSR" id="PIRSR000336-1"/>
    </source>
</evidence>
<keyword evidence="6 10" id="KW-0503">Monooxygenase</keyword>
<evidence type="ECO:0000313" key="10">
    <source>
        <dbReference type="EMBL" id="OWF43924.1"/>
    </source>
</evidence>
<dbReference type="InterPro" id="IPR018301">
    <property type="entry name" value="ArAA_hydroxylase_Fe/CU_BS"/>
</dbReference>
<dbReference type="Pfam" id="PF00351">
    <property type="entry name" value="Biopterin_H"/>
    <property type="match status" value="1"/>
</dbReference>
<organism evidence="10 11">
    <name type="scientific">Mizuhopecten yessoensis</name>
    <name type="common">Japanese scallop</name>
    <name type="synonym">Patinopecten yessoensis</name>
    <dbReference type="NCBI Taxonomy" id="6573"/>
    <lineage>
        <taxon>Eukaryota</taxon>
        <taxon>Metazoa</taxon>
        <taxon>Spiralia</taxon>
        <taxon>Lophotrochozoa</taxon>
        <taxon>Mollusca</taxon>
        <taxon>Bivalvia</taxon>
        <taxon>Autobranchia</taxon>
        <taxon>Pteriomorphia</taxon>
        <taxon>Pectinida</taxon>
        <taxon>Pectinoidea</taxon>
        <taxon>Pectinidae</taxon>
        <taxon>Mizuhopecten</taxon>
    </lineage>
</organism>
<dbReference type="STRING" id="6573.A0A210Q5A7"/>
<dbReference type="GO" id="GO:0005506">
    <property type="term" value="F:iron ion binding"/>
    <property type="evidence" value="ECO:0007669"/>
    <property type="project" value="InterPro"/>
</dbReference>
<dbReference type="GO" id="GO:0030424">
    <property type="term" value="C:axon"/>
    <property type="evidence" value="ECO:0007669"/>
    <property type="project" value="TreeGrafter"/>
</dbReference>
<keyword evidence="3 7" id="KW-0479">Metal-binding</keyword>
<feature type="binding site" evidence="7">
    <location>
        <position position="358"/>
    </location>
    <ligand>
        <name>Fe cation</name>
        <dbReference type="ChEBI" id="CHEBI:24875"/>
    </ligand>
</feature>
<sequence>MSTSVYNSVTKPMPADTETVKRRLAFQKSYSQEHGGSWRRRSLIEDAKFESVTNKEFNKREKHLSVKEKSVNTTGSISEEEEVFVQNGDGPSPVETGNLVNITIVITLNDGISSLAKILRVFENTKVTIDHIESRKSKKPDCQYEILLQAVSTCERWTPVTNLLRQSPQVNDILILNEQPRPAEKDDWYPHHISDLDNCTHLVTKFEPDLDHDHPGFTDMKYRERRKEIADIAFEYRNGQPIPRVEYNEEETRTWNHVYSRLQDFFPTHACREHRENFERLEKECGYCPTSIPQLEDVSNYLKRRTGFQLRPVSGLLSARDFLASLAFRVFQCTQYVRHGSKPDHSPEPDCIHEILGHVPMLADPKFAQFSQEIGLATLGASDADIEKFATMYWFTVEFGLCKEDGELRAYGAGTLSSYGELQHALSDAPEKRPFEPAKTSVQEYTDDDLQPIYYYVESFDDMMQKMRHYAAGISRRSEVRYDPYTQTIQQLAKRETVDAIALSVRNDIDCLQKATRGMERIQVS</sequence>
<reference evidence="10 11" key="1">
    <citation type="journal article" date="2017" name="Nat. Ecol. Evol.">
        <title>Scallop genome provides insights into evolution of bilaterian karyotype and development.</title>
        <authorList>
            <person name="Wang S."/>
            <person name="Zhang J."/>
            <person name="Jiao W."/>
            <person name="Li J."/>
            <person name="Xun X."/>
            <person name="Sun Y."/>
            <person name="Guo X."/>
            <person name="Huan P."/>
            <person name="Dong B."/>
            <person name="Zhang L."/>
            <person name="Hu X."/>
            <person name="Sun X."/>
            <person name="Wang J."/>
            <person name="Zhao C."/>
            <person name="Wang Y."/>
            <person name="Wang D."/>
            <person name="Huang X."/>
            <person name="Wang R."/>
            <person name="Lv J."/>
            <person name="Li Y."/>
            <person name="Zhang Z."/>
            <person name="Liu B."/>
            <person name="Lu W."/>
            <person name="Hui Y."/>
            <person name="Liang J."/>
            <person name="Zhou Z."/>
            <person name="Hou R."/>
            <person name="Li X."/>
            <person name="Liu Y."/>
            <person name="Li H."/>
            <person name="Ning X."/>
            <person name="Lin Y."/>
            <person name="Zhao L."/>
            <person name="Xing Q."/>
            <person name="Dou J."/>
            <person name="Li Y."/>
            <person name="Mao J."/>
            <person name="Guo H."/>
            <person name="Dou H."/>
            <person name="Li T."/>
            <person name="Mu C."/>
            <person name="Jiang W."/>
            <person name="Fu Q."/>
            <person name="Fu X."/>
            <person name="Miao Y."/>
            <person name="Liu J."/>
            <person name="Yu Q."/>
            <person name="Li R."/>
            <person name="Liao H."/>
            <person name="Li X."/>
            <person name="Kong Y."/>
            <person name="Jiang Z."/>
            <person name="Chourrout D."/>
            <person name="Li R."/>
            <person name="Bao Z."/>
        </authorList>
    </citation>
    <scope>NUCLEOTIDE SEQUENCE [LARGE SCALE GENOMIC DNA]</scope>
    <source>
        <strain evidence="10 11">PY_sf001</strain>
    </source>
</reference>
<evidence type="ECO:0000256" key="3">
    <source>
        <dbReference type="ARBA" id="ARBA00022723"/>
    </source>
</evidence>
<comment type="similarity">
    <text evidence="2">Belongs to the biopterin-dependent aromatic amino acid hydroxylase family.</text>
</comment>
<dbReference type="GO" id="GO:0009072">
    <property type="term" value="P:aromatic amino acid metabolic process"/>
    <property type="evidence" value="ECO:0007669"/>
    <property type="project" value="InterPro"/>
</dbReference>
<dbReference type="FunFam" id="1.10.800.10:FF:000004">
    <property type="entry name" value="Tyrosine 3-monooxygenase"/>
    <property type="match status" value="1"/>
</dbReference>
<dbReference type="GO" id="GO:0004511">
    <property type="term" value="F:tyrosine 3-monooxygenase activity"/>
    <property type="evidence" value="ECO:0007669"/>
    <property type="project" value="TreeGrafter"/>
</dbReference>
<dbReference type="Proteomes" id="UP000242188">
    <property type="component" value="Unassembled WGS sequence"/>
</dbReference>
<dbReference type="AlphaFoldDB" id="A0A210Q5A7"/>
<feature type="binding site" evidence="7">
    <location>
        <position position="353"/>
    </location>
    <ligand>
        <name>Fe cation</name>
        <dbReference type="ChEBI" id="CHEBI:24875"/>
    </ligand>
</feature>
<dbReference type="EMBL" id="NEDP02004983">
    <property type="protein sequence ID" value="OWF43924.1"/>
    <property type="molecule type" value="Genomic_DNA"/>
</dbReference>
<evidence type="ECO:0000256" key="1">
    <source>
        <dbReference type="ARBA" id="ARBA00001954"/>
    </source>
</evidence>
<dbReference type="Gene3D" id="1.10.800.10">
    <property type="entry name" value="Aromatic amino acid hydroxylase"/>
    <property type="match status" value="1"/>
</dbReference>
<dbReference type="PIRSF" id="PIRSF000336">
    <property type="entry name" value="TH"/>
    <property type="match status" value="1"/>
</dbReference>
<feature type="domain" description="Biopterin-dependent aromatic amino acid hydroxylase family profile" evidence="9">
    <location>
        <begin position="173"/>
        <end position="520"/>
    </location>
</feature>
<keyword evidence="11" id="KW-1185">Reference proteome</keyword>
<dbReference type="PANTHER" id="PTHR11473">
    <property type="entry name" value="AROMATIC AMINO ACID HYDROXYLASE"/>
    <property type="match status" value="1"/>
</dbReference>
<evidence type="ECO:0000256" key="4">
    <source>
        <dbReference type="ARBA" id="ARBA00023002"/>
    </source>
</evidence>
<evidence type="ECO:0000313" key="11">
    <source>
        <dbReference type="Proteomes" id="UP000242188"/>
    </source>
</evidence>
<name>A0A210Q5A7_MIZYE</name>
<dbReference type="InterPro" id="IPR001273">
    <property type="entry name" value="ArAA_hydroxylase"/>
</dbReference>
<keyword evidence="4" id="KW-0560">Oxidoreductase</keyword>
<gene>
    <name evidence="10" type="ORF">KP79_PYT06628</name>
</gene>
<dbReference type="PROSITE" id="PS00367">
    <property type="entry name" value="BH4_AAA_HYDROXYL_1"/>
    <property type="match status" value="1"/>
</dbReference>
<evidence type="ECO:0000256" key="6">
    <source>
        <dbReference type="ARBA" id="ARBA00023033"/>
    </source>
</evidence>
<dbReference type="SUPFAM" id="SSF55021">
    <property type="entry name" value="ACT-like"/>
    <property type="match status" value="1"/>
</dbReference>
<evidence type="ECO:0000259" key="9">
    <source>
        <dbReference type="PROSITE" id="PS51410"/>
    </source>
</evidence>
<evidence type="ECO:0000256" key="5">
    <source>
        <dbReference type="ARBA" id="ARBA00023004"/>
    </source>
</evidence>
<dbReference type="GO" id="GO:0043204">
    <property type="term" value="C:perikaryon"/>
    <property type="evidence" value="ECO:0007669"/>
    <property type="project" value="TreeGrafter"/>
</dbReference>